<proteinExistence type="predicted"/>
<organism evidence="2 3">
    <name type="scientific">Syntrophotalea acetylenivorans</name>
    <dbReference type="NCBI Taxonomy" id="1842532"/>
    <lineage>
        <taxon>Bacteria</taxon>
        <taxon>Pseudomonadati</taxon>
        <taxon>Thermodesulfobacteriota</taxon>
        <taxon>Desulfuromonadia</taxon>
        <taxon>Desulfuromonadales</taxon>
        <taxon>Syntrophotaleaceae</taxon>
        <taxon>Syntrophotalea</taxon>
    </lineage>
</organism>
<dbReference type="Gene3D" id="2.60.120.10">
    <property type="entry name" value="Jelly Rolls"/>
    <property type="match status" value="1"/>
</dbReference>
<accession>A0A1L3GSG4</accession>
<dbReference type="EMBL" id="CP015519">
    <property type="protein sequence ID" value="APG28810.1"/>
    <property type="molecule type" value="Genomic_DNA"/>
</dbReference>
<feature type="domain" description="Cupin type-2" evidence="1">
    <location>
        <begin position="42"/>
        <end position="108"/>
    </location>
</feature>
<dbReference type="RefSeq" id="WP_072284834.1">
    <property type="nucleotide sequence ID" value="NZ_CP015519.1"/>
</dbReference>
<dbReference type="KEGG" id="pef:A7E78_13825"/>
<dbReference type="InterPro" id="IPR013096">
    <property type="entry name" value="Cupin_2"/>
</dbReference>
<dbReference type="STRING" id="1842532.A7E78_13825"/>
<sequence>MKGTIVRTPEQEEYAHPAHDRFFLRDVVTATLNPALSVHRGRIEVGGEIRPHTHDQQAETFYILGGEALCTMNGKETVLTAGCCVVAPAGVSHNLKNVGEEPVELLALFTPPLK</sequence>
<gene>
    <name evidence="2" type="ORF">A7E78_13825</name>
</gene>
<dbReference type="SUPFAM" id="SSF51182">
    <property type="entry name" value="RmlC-like cupins"/>
    <property type="match status" value="1"/>
</dbReference>
<dbReference type="InterPro" id="IPR052538">
    <property type="entry name" value="Flavonoid_dioxygenase-like"/>
</dbReference>
<dbReference type="Pfam" id="PF07883">
    <property type="entry name" value="Cupin_2"/>
    <property type="match status" value="1"/>
</dbReference>
<reference evidence="2 3" key="1">
    <citation type="journal article" date="2017" name="Genome Announc.">
        <title>Complete Genome Sequences of Two Acetylene-Fermenting Pelobacter acetylenicus Strains.</title>
        <authorList>
            <person name="Sutton J.M."/>
            <person name="Baesman S.M."/>
            <person name="Fierst J.L."/>
            <person name="Poret-Peterson A.T."/>
            <person name="Oremland R.S."/>
            <person name="Dunlap D.S."/>
            <person name="Akob D.M."/>
        </authorList>
    </citation>
    <scope>NUCLEOTIDE SEQUENCE [LARGE SCALE GENOMIC DNA]</scope>
    <source>
        <strain evidence="2 3">SFB93</strain>
    </source>
</reference>
<dbReference type="Proteomes" id="UP000182517">
    <property type="component" value="Chromosome"/>
</dbReference>
<evidence type="ECO:0000313" key="3">
    <source>
        <dbReference type="Proteomes" id="UP000182517"/>
    </source>
</evidence>
<keyword evidence="3" id="KW-1185">Reference proteome</keyword>
<dbReference type="OrthoDB" id="9791297at2"/>
<dbReference type="AlphaFoldDB" id="A0A1L3GSG4"/>
<dbReference type="PANTHER" id="PTHR43346:SF1">
    <property type="entry name" value="QUERCETIN 2,3-DIOXYGENASE-RELATED"/>
    <property type="match status" value="1"/>
</dbReference>
<evidence type="ECO:0000313" key="2">
    <source>
        <dbReference type="EMBL" id="APG28810.1"/>
    </source>
</evidence>
<protein>
    <submittedName>
        <fullName evidence="2">Cupin</fullName>
    </submittedName>
</protein>
<dbReference type="PANTHER" id="PTHR43346">
    <property type="entry name" value="LIGAND BINDING DOMAIN PROTEIN, PUTATIVE (AFU_ORTHOLOGUE AFUA_6G14370)-RELATED"/>
    <property type="match status" value="1"/>
</dbReference>
<dbReference type="InterPro" id="IPR014710">
    <property type="entry name" value="RmlC-like_jellyroll"/>
</dbReference>
<dbReference type="InterPro" id="IPR011051">
    <property type="entry name" value="RmlC_Cupin_sf"/>
</dbReference>
<evidence type="ECO:0000259" key="1">
    <source>
        <dbReference type="Pfam" id="PF07883"/>
    </source>
</evidence>
<name>A0A1L3GSG4_9BACT</name>